<reference evidence="3 4" key="1">
    <citation type="submission" date="2021-01" db="EMBL/GenBank/DDBJ databases">
        <title>Whole genome shotgun sequence of Asanoa iriomotensis NBRC 100142.</title>
        <authorList>
            <person name="Komaki H."/>
            <person name="Tamura T."/>
        </authorList>
    </citation>
    <scope>NUCLEOTIDE SEQUENCE [LARGE SCALE GENOMIC DNA]</scope>
    <source>
        <strain evidence="3 4">NBRC 100142</strain>
    </source>
</reference>
<evidence type="ECO:0000313" key="4">
    <source>
        <dbReference type="Proteomes" id="UP000624325"/>
    </source>
</evidence>
<comment type="caution">
    <text evidence="3">The sequence shown here is derived from an EMBL/GenBank/DDBJ whole genome shotgun (WGS) entry which is preliminary data.</text>
</comment>
<evidence type="ECO:0000313" key="3">
    <source>
        <dbReference type="EMBL" id="GIF61696.1"/>
    </source>
</evidence>
<sequence length="373" mass="40199">MGPMTATRNDHMLGRAAEHAAWAFYTVAALGSSIGQIWVGVETPPWPDGMPLWLRAILALPFAVVIDLGGVVCSGFADTRQRLGENAYGWRILSAGSVTLAVGINIVGHAGSPYLATVFGGLGVFAYTVWLLHSSARRRDALRAAGKLATTPPSYGLLQWWREPAITRRAKNLALEYDYTLHESLAEARIQLRTEARRAALASHIEARIRSRHDTDPILAAIAATTTPVDDVADALMAMIDTRGWARAIANEIQPPDSGQPIAEQAAASEPADRVAAAGHHAQQPALNASLLRYIPTQQADYDRWREIWQAMLHAPDASNQDIANQFDVSTRTAQRIRLTGQANLLNSPATPVARIAALASSNGHLPLLPATS</sequence>
<evidence type="ECO:0000256" key="1">
    <source>
        <dbReference type="SAM" id="MobiDB-lite"/>
    </source>
</evidence>
<dbReference type="EMBL" id="BONC01000123">
    <property type="protein sequence ID" value="GIF61696.1"/>
    <property type="molecule type" value="Genomic_DNA"/>
</dbReference>
<feature type="transmembrane region" description="Helical" evidence="2">
    <location>
        <begin position="114"/>
        <end position="133"/>
    </location>
</feature>
<protein>
    <recommendedName>
        <fullName evidence="5">DUF2637 domain-containing protein</fullName>
    </recommendedName>
</protein>
<organism evidence="3 4">
    <name type="scientific">Asanoa iriomotensis</name>
    <dbReference type="NCBI Taxonomy" id="234613"/>
    <lineage>
        <taxon>Bacteria</taxon>
        <taxon>Bacillati</taxon>
        <taxon>Actinomycetota</taxon>
        <taxon>Actinomycetes</taxon>
        <taxon>Micromonosporales</taxon>
        <taxon>Micromonosporaceae</taxon>
        <taxon>Asanoa</taxon>
    </lineage>
</organism>
<gene>
    <name evidence="3" type="ORF">Air01nite_77910</name>
</gene>
<feature type="transmembrane region" description="Helical" evidence="2">
    <location>
        <begin position="88"/>
        <end position="108"/>
    </location>
</feature>
<feature type="region of interest" description="Disordered" evidence="1">
    <location>
        <begin position="253"/>
        <end position="281"/>
    </location>
</feature>
<keyword evidence="4" id="KW-1185">Reference proteome</keyword>
<feature type="transmembrane region" description="Helical" evidence="2">
    <location>
        <begin position="53"/>
        <end position="76"/>
    </location>
</feature>
<proteinExistence type="predicted"/>
<keyword evidence="2" id="KW-1133">Transmembrane helix</keyword>
<dbReference type="Proteomes" id="UP000624325">
    <property type="component" value="Unassembled WGS sequence"/>
</dbReference>
<evidence type="ECO:0000256" key="2">
    <source>
        <dbReference type="SAM" id="Phobius"/>
    </source>
</evidence>
<keyword evidence="2" id="KW-0472">Membrane</keyword>
<evidence type="ECO:0008006" key="5">
    <source>
        <dbReference type="Google" id="ProtNLM"/>
    </source>
</evidence>
<name>A0ABQ4CG06_9ACTN</name>
<accession>A0ABQ4CG06</accession>
<keyword evidence="2" id="KW-0812">Transmembrane</keyword>
<feature type="transmembrane region" description="Helical" evidence="2">
    <location>
        <begin position="21"/>
        <end position="41"/>
    </location>
</feature>